<gene>
    <name evidence="1" type="ORF">QAD02_007969</name>
</gene>
<proteinExistence type="predicted"/>
<accession>A0ACC2N5G1</accession>
<evidence type="ECO:0000313" key="1">
    <source>
        <dbReference type="EMBL" id="KAJ8666307.1"/>
    </source>
</evidence>
<comment type="caution">
    <text evidence="1">The sequence shown here is derived from an EMBL/GenBank/DDBJ whole genome shotgun (WGS) entry which is preliminary data.</text>
</comment>
<dbReference type="Proteomes" id="UP001239111">
    <property type="component" value="Chromosome 4"/>
</dbReference>
<reference evidence="1" key="1">
    <citation type="submission" date="2023-04" db="EMBL/GenBank/DDBJ databases">
        <title>A chromosome-level genome assembly of the parasitoid wasp Eretmocerus hayati.</title>
        <authorList>
            <person name="Zhong Y."/>
            <person name="Liu S."/>
            <person name="Liu Y."/>
        </authorList>
    </citation>
    <scope>NUCLEOTIDE SEQUENCE</scope>
    <source>
        <strain evidence="1">ZJU_SS_LIU_2023</strain>
    </source>
</reference>
<evidence type="ECO:0000313" key="2">
    <source>
        <dbReference type="Proteomes" id="UP001239111"/>
    </source>
</evidence>
<name>A0ACC2N5G1_9HYME</name>
<dbReference type="EMBL" id="CM056744">
    <property type="protein sequence ID" value="KAJ8666307.1"/>
    <property type="molecule type" value="Genomic_DNA"/>
</dbReference>
<protein>
    <submittedName>
        <fullName evidence="1">Uncharacterized protein</fullName>
    </submittedName>
</protein>
<keyword evidence="2" id="KW-1185">Reference proteome</keyword>
<organism evidence="1 2">
    <name type="scientific">Eretmocerus hayati</name>
    <dbReference type="NCBI Taxonomy" id="131215"/>
    <lineage>
        <taxon>Eukaryota</taxon>
        <taxon>Metazoa</taxon>
        <taxon>Ecdysozoa</taxon>
        <taxon>Arthropoda</taxon>
        <taxon>Hexapoda</taxon>
        <taxon>Insecta</taxon>
        <taxon>Pterygota</taxon>
        <taxon>Neoptera</taxon>
        <taxon>Endopterygota</taxon>
        <taxon>Hymenoptera</taxon>
        <taxon>Apocrita</taxon>
        <taxon>Proctotrupomorpha</taxon>
        <taxon>Chalcidoidea</taxon>
        <taxon>Aphelinidae</taxon>
        <taxon>Aphelininae</taxon>
        <taxon>Eretmocerus</taxon>
    </lineage>
</organism>
<sequence length="133" mass="16036">MRRQAFDDHAVLTNHYTAKMVLDWIQEYDGSTDVEAFMKQMQRALDELQSKEEKEHLVFSVLAKKLRGRVQILVNRYKVDDLYSLAECLRVHYGVQERDHDQLTEERNHVRQKINETVEAYSRRYLGMDRKYR</sequence>